<dbReference type="AlphaFoldDB" id="A0A6L2MTQ3"/>
<feature type="region of interest" description="Disordered" evidence="1">
    <location>
        <begin position="109"/>
        <end position="129"/>
    </location>
</feature>
<comment type="caution">
    <text evidence="2">The sequence shown here is derived from an EMBL/GenBank/DDBJ whole genome shotgun (WGS) entry which is preliminary data.</text>
</comment>
<sequence length="198" mass="22122">MQEVILVHEEDPIRVQSRTLSGNIINAENENVGHVEICIRFNLIEKSGFQDVDQTLLHDTATARRVNYASPTRLPPPQTPWQMDVRPSAPPFPQQEAYGYPVTTRPHCQEAPNHPSITMAGSSTSSDDHPKDYPCTIMYRTLFFESEGGGGWRGVKKKHNDLGNNTVKDNVMMSPGVDEPVVASGNIRVRRMGVWDVV</sequence>
<organism evidence="2">
    <name type="scientific">Tanacetum cinerariifolium</name>
    <name type="common">Dalmatian daisy</name>
    <name type="synonym">Chrysanthemum cinerariifolium</name>
    <dbReference type="NCBI Taxonomy" id="118510"/>
    <lineage>
        <taxon>Eukaryota</taxon>
        <taxon>Viridiplantae</taxon>
        <taxon>Streptophyta</taxon>
        <taxon>Embryophyta</taxon>
        <taxon>Tracheophyta</taxon>
        <taxon>Spermatophyta</taxon>
        <taxon>Magnoliopsida</taxon>
        <taxon>eudicotyledons</taxon>
        <taxon>Gunneridae</taxon>
        <taxon>Pentapetalae</taxon>
        <taxon>asterids</taxon>
        <taxon>campanulids</taxon>
        <taxon>Asterales</taxon>
        <taxon>Asteraceae</taxon>
        <taxon>Asteroideae</taxon>
        <taxon>Anthemideae</taxon>
        <taxon>Anthemidinae</taxon>
        <taxon>Tanacetum</taxon>
    </lineage>
</organism>
<evidence type="ECO:0000313" key="2">
    <source>
        <dbReference type="EMBL" id="GEU76102.1"/>
    </source>
</evidence>
<evidence type="ECO:0000256" key="1">
    <source>
        <dbReference type="SAM" id="MobiDB-lite"/>
    </source>
</evidence>
<feature type="compositionally biased region" description="Polar residues" evidence="1">
    <location>
        <begin position="115"/>
        <end position="125"/>
    </location>
</feature>
<accession>A0A6L2MTQ3</accession>
<protein>
    <submittedName>
        <fullName evidence="2">Uncharacterized protein</fullName>
    </submittedName>
</protein>
<dbReference type="EMBL" id="BKCJ010007213">
    <property type="protein sequence ID" value="GEU76102.1"/>
    <property type="molecule type" value="Genomic_DNA"/>
</dbReference>
<reference evidence="2" key="1">
    <citation type="journal article" date="2019" name="Sci. Rep.">
        <title>Draft genome of Tanacetum cinerariifolium, the natural source of mosquito coil.</title>
        <authorList>
            <person name="Yamashiro T."/>
            <person name="Shiraishi A."/>
            <person name="Satake H."/>
            <person name="Nakayama K."/>
        </authorList>
    </citation>
    <scope>NUCLEOTIDE SEQUENCE</scope>
</reference>
<gene>
    <name evidence="2" type="ORF">Tci_048080</name>
</gene>
<name>A0A6L2MTQ3_TANCI</name>
<proteinExistence type="predicted"/>